<sequence length="111" mass="11662">MLGQRDGTSIFPWEAASSCVLHCQLWAADMAAGLKLGGPGFDHAFKRGNAGMPPVTQPDREKTPDREVTPTTGCGPRGARLLAASSHCPPMVVGELPGVGRYVRAGHALIK</sequence>
<feature type="compositionally biased region" description="Basic and acidic residues" evidence="1">
    <location>
        <begin position="58"/>
        <end position="68"/>
    </location>
</feature>
<accession>A0ABP7FK36</accession>
<reference evidence="3" key="1">
    <citation type="journal article" date="2019" name="Int. J. Syst. Evol. Microbiol.">
        <title>The Global Catalogue of Microorganisms (GCM) 10K type strain sequencing project: providing services to taxonomists for standard genome sequencing and annotation.</title>
        <authorList>
            <consortium name="The Broad Institute Genomics Platform"/>
            <consortium name="The Broad Institute Genome Sequencing Center for Infectious Disease"/>
            <person name="Wu L."/>
            <person name="Ma J."/>
        </authorList>
    </citation>
    <scope>NUCLEOTIDE SEQUENCE [LARGE SCALE GENOMIC DNA]</scope>
    <source>
        <strain evidence="3">JCM 17137</strain>
    </source>
</reference>
<evidence type="ECO:0000313" key="3">
    <source>
        <dbReference type="Proteomes" id="UP001500908"/>
    </source>
</evidence>
<feature type="region of interest" description="Disordered" evidence="1">
    <location>
        <begin position="43"/>
        <end position="76"/>
    </location>
</feature>
<organism evidence="2 3">
    <name type="scientific">Salinactinospora qingdaonensis</name>
    <dbReference type="NCBI Taxonomy" id="702744"/>
    <lineage>
        <taxon>Bacteria</taxon>
        <taxon>Bacillati</taxon>
        <taxon>Actinomycetota</taxon>
        <taxon>Actinomycetes</taxon>
        <taxon>Streptosporangiales</taxon>
        <taxon>Nocardiopsidaceae</taxon>
        <taxon>Salinactinospora</taxon>
    </lineage>
</organism>
<keyword evidence="3" id="KW-1185">Reference proteome</keyword>
<evidence type="ECO:0000313" key="2">
    <source>
        <dbReference type="EMBL" id="GAA3741957.1"/>
    </source>
</evidence>
<dbReference type="Proteomes" id="UP001500908">
    <property type="component" value="Unassembled WGS sequence"/>
</dbReference>
<protein>
    <submittedName>
        <fullName evidence="2">Uncharacterized protein</fullName>
    </submittedName>
</protein>
<dbReference type="EMBL" id="BAABDD010000008">
    <property type="protein sequence ID" value="GAA3741957.1"/>
    <property type="molecule type" value="Genomic_DNA"/>
</dbReference>
<comment type="caution">
    <text evidence="2">The sequence shown here is derived from an EMBL/GenBank/DDBJ whole genome shotgun (WGS) entry which is preliminary data.</text>
</comment>
<gene>
    <name evidence="2" type="ORF">GCM10022402_22130</name>
</gene>
<evidence type="ECO:0000256" key="1">
    <source>
        <dbReference type="SAM" id="MobiDB-lite"/>
    </source>
</evidence>
<proteinExistence type="predicted"/>
<name>A0ABP7FK36_9ACTN</name>